<comment type="caution">
    <text evidence="1">The sequence shown here is derived from an EMBL/GenBank/DDBJ whole genome shotgun (WGS) entry which is preliminary data.</text>
</comment>
<name>A0A916PH41_MYCTX</name>
<proteinExistence type="predicted"/>
<dbReference type="Proteomes" id="UP000039021">
    <property type="component" value="Unassembled WGS sequence"/>
</dbReference>
<organism evidence="1 2">
    <name type="scientific">Mycobacterium tuberculosis</name>
    <dbReference type="NCBI Taxonomy" id="1773"/>
    <lineage>
        <taxon>Bacteria</taxon>
        <taxon>Bacillati</taxon>
        <taxon>Actinomycetota</taxon>
        <taxon>Actinomycetes</taxon>
        <taxon>Mycobacteriales</taxon>
        <taxon>Mycobacteriaceae</taxon>
        <taxon>Mycobacterium</taxon>
        <taxon>Mycobacterium tuberculosis complex</taxon>
    </lineage>
</organism>
<accession>A0A916PH41</accession>
<protein>
    <submittedName>
        <fullName evidence="1">Uncharacterized protein</fullName>
    </submittedName>
</protein>
<gene>
    <name evidence="1" type="ORF">ERS007739_03886</name>
</gene>
<evidence type="ECO:0000313" key="1">
    <source>
        <dbReference type="EMBL" id="COZ55393.1"/>
    </source>
</evidence>
<dbReference type="EMBL" id="CSBK01002165">
    <property type="protein sequence ID" value="COZ55393.1"/>
    <property type="molecule type" value="Genomic_DNA"/>
</dbReference>
<sequence length="166" mass="17691">MVVDLAVAVPVLPAEHRCGANDRHAGGVDRDEDHRLLLVGGCVRVGAAHHDEDLAPRVRRSRRPPLTAVDDVVGTVPGDGGFDVAGVAAGHRRLGHREGAADLAVEQRPQPLRPLLLGAEHVQDLHVAGVRCGAVECLGRDFHAPSGHFGQRRVLQVGQSRLGRQE</sequence>
<dbReference type="AlphaFoldDB" id="A0A916PH41"/>
<evidence type="ECO:0000313" key="2">
    <source>
        <dbReference type="Proteomes" id="UP000039021"/>
    </source>
</evidence>
<reference evidence="2" key="1">
    <citation type="submission" date="2015-03" db="EMBL/GenBank/DDBJ databases">
        <authorList>
            <consortium name="Pathogen Informatics"/>
        </authorList>
    </citation>
    <scope>NUCLEOTIDE SEQUENCE [LARGE SCALE GENOMIC DNA]</scope>
    <source>
        <strain evidence="2">N09902308</strain>
    </source>
</reference>